<keyword evidence="3" id="KW-1185">Reference proteome</keyword>
<dbReference type="Pfam" id="PF13460">
    <property type="entry name" value="NAD_binding_10"/>
    <property type="match status" value="1"/>
</dbReference>
<proteinExistence type="predicted"/>
<protein>
    <submittedName>
        <fullName evidence="2">DUF2867 domain-containing protein</fullName>
    </submittedName>
</protein>
<dbReference type="Gene3D" id="3.40.50.720">
    <property type="entry name" value="NAD(P)-binding Rossmann-like Domain"/>
    <property type="match status" value="1"/>
</dbReference>
<dbReference type="Proteomes" id="UP001369736">
    <property type="component" value="Unassembled WGS sequence"/>
</dbReference>
<dbReference type="InterPro" id="IPR036291">
    <property type="entry name" value="NAD(P)-bd_dom_sf"/>
</dbReference>
<feature type="domain" description="NAD(P)-binding" evidence="1">
    <location>
        <begin position="16"/>
        <end position="121"/>
    </location>
</feature>
<dbReference type="EMBL" id="JBBEGM010000021">
    <property type="protein sequence ID" value="MEJ2865804.1"/>
    <property type="molecule type" value="Genomic_DNA"/>
</dbReference>
<dbReference type="InterPro" id="IPR016040">
    <property type="entry name" value="NAD(P)-bd_dom"/>
</dbReference>
<dbReference type="PANTHER" id="PTHR12126">
    <property type="entry name" value="NADH-UBIQUINONE OXIDOREDUCTASE 39 KDA SUBUNIT-RELATED"/>
    <property type="match status" value="1"/>
</dbReference>
<name>A0ABU8MER6_9PSEU</name>
<dbReference type="InterPro" id="IPR021295">
    <property type="entry name" value="DUF2867"/>
</dbReference>
<evidence type="ECO:0000259" key="1">
    <source>
        <dbReference type="Pfam" id="PF13460"/>
    </source>
</evidence>
<accession>A0ABU8MER6</accession>
<gene>
    <name evidence="2" type="ORF">WCD58_31930</name>
</gene>
<sequence>MIDAHQDGGMRCAVIGGTGYVGVRLVRRLLDEGHDVAVLVRSQAKLAATGWSEQVDAVAGDLADADAVAALVEGADAVVHLAHALERPDFPERDRAAAWTVSTAAADAGVRRLVYLGGLRPSPSSEPSRHLSSRAEVADVFLAGGVPTAALEASIVVGSGSTSFEMIRYLAERVPVLPAVPWLAHRTQPIAIADVLHYLVGALDLPDDVDRRFDIGGPDVLSYLELIRRYLRLAGLAQGVVVPVPVPVPPGGPALAGRVVEALTPLSRQLATPLIESLADDLVCAEEDVLTVIGPPPGGRTTYDAAVRAALGQAAEPAVVVDDPALAGPTDPAGSGGTVYSWSTVEPSPADVTELWSVVDGIGGEAGWFVPLGAWTVWGWADQLLGGVGGYRGRPRSRPLAVGDVVDGWCVEAVEPGVLLRLRSEMRAPGRLTLELAADPDVSGHGSHLRLAVRFVPTGLAGLVYGRALLAGAPAVFGTMARGIAAHAAVVPLRP</sequence>
<dbReference type="Pfam" id="PF11066">
    <property type="entry name" value="DUF2867"/>
    <property type="match status" value="1"/>
</dbReference>
<dbReference type="SUPFAM" id="SSF51735">
    <property type="entry name" value="NAD(P)-binding Rossmann-fold domains"/>
    <property type="match status" value="1"/>
</dbReference>
<dbReference type="InterPro" id="IPR051207">
    <property type="entry name" value="ComplexI_NDUFA9_subunit"/>
</dbReference>
<comment type="caution">
    <text evidence="2">The sequence shown here is derived from an EMBL/GenBank/DDBJ whole genome shotgun (WGS) entry which is preliminary data.</text>
</comment>
<dbReference type="PANTHER" id="PTHR12126:SF11">
    <property type="entry name" value="NADH DEHYDROGENASE [UBIQUINONE] 1 ALPHA SUBCOMPLEX SUBUNIT 9, MITOCHONDRIAL"/>
    <property type="match status" value="1"/>
</dbReference>
<organism evidence="2 3">
    <name type="scientific">Actinomycetospora flava</name>
    <dbReference type="NCBI Taxonomy" id="3129232"/>
    <lineage>
        <taxon>Bacteria</taxon>
        <taxon>Bacillati</taxon>
        <taxon>Actinomycetota</taxon>
        <taxon>Actinomycetes</taxon>
        <taxon>Pseudonocardiales</taxon>
        <taxon>Pseudonocardiaceae</taxon>
        <taxon>Actinomycetospora</taxon>
    </lineage>
</organism>
<evidence type="ECO:0000313" key="3">
    <source>
        <dbReference type="Proteomes" id="UP001369736"/>
    </source>
</evidence>
<dbReference type="RefSeq" id="WP_337707180.1">
    <property type="nucleotide sequence ID" value="NZ_JBBEGM010000021.1"/>
</dbReference>
<reference evidence="2 3" key="1">
    <citation type="submission" date="2024-03" db="EMBL/GenBank/DDBJ databases">
        <title>Actinomycetospora sp. OC33-EN07, a novel actinomycete isolated from wild orchid (Aerides multiflora).</title>
        <authorList>
            <person name="Suriyachadkun C."/>
        </authorList>
    </citation>
    <scope>NUCLEOTIDE SEQUENCE [LARGE SCALE GENOMIC DNA]</scope>
    <source>
        <strain evidence="2 3">OC33-EN07</strain>
    </source>
</reference>
<evidence type="ECO:0000313" key="2">
    <source>
        <dbReference type="EMBL" id="MEJ2865804.1"/>
    </source>
</evidence>